<dbReference type="Pfam" id="PF00172">
    <property type="entry name" value="Zn_clus"/>
    <property type="match status" value="1"/>
</dbReference>
<protein>
    <recommendedName>
        <fullName evidence="3">Zn(2)-C6 fungal-type domain-containing protein</fullName>
    </recommendedName>
</protein>
<evidence type="ECO:0000313" key="4">
    <source>
        <dbReference type="EMBL" id="QRD04198.1"/>
    </source>
</evidence>
<evidence type="ECO:0000313" key="5">
    <source>
        <dbReference type="Proteomes" id="UP000663193"/>
    </source>
</evidence>
<name>A0A7U2FFH5_PHANO</name>
<dbReference type="Gene3D" id="4.10.240.10">
    <property type="entry name" value="Zn(2)-C6 fungal-type DNA-binding domain"/>
    <property type="match status" value="1"/>
</dbReference>
<evidence type="ECO:0000256" key="1">
    <source>
        <dbReference type="ARBA" id="ARBA00023242"/>
    </source>
</evidence>
<dbReference type="PROSITE" id="PS50048">
    <property type="entry name" value="ZN2_CY6_FUNGAL_2"/>
    <property type="match status" value="1"/>
</dbReference>
<dbReference type="InterPro" id="IPR001138">
    <property type="entry name" value="Zn2Cys6_DnaBD"/>
</dbReference>
<dbReference type="CDD" id="cd00067">
    <property type="entry name" value="GAL4"/>
    <property type="match status" value="1"/>
</dbReference>
<dbReference type="PANTHER" id="PTHR47784">
    <property type="entry name" value="STEROL UPTAKE CONTROL PROTEIN 2"/>
    <property type="match status" value="1"/>
</dbReference>
<dbReference type="SUPFAM" id="SSF57701">
    <property type="entry name" value="Zn2/Cys6 DNA-binding domain"/>
    <property type="match status" value="1"/>
</dbReference>
<dbReference type="GO" id="GO:0000981">
    <property type="term" value="F:DNA-binding transcription factor activity, RNA polymerase II-specific"/>
    <property type="evidence" value="ECO:0007669"/>
    <property type="project" value="InterPro"/>
</dbReference>
<gene>
    <name evidence="4" type="ORF">JI435_129310</name>
</gene>
<feature type="domain" description="Zn(2)-C6 fungal-type" evidence="3">
    <location>
        <begin position="12"/>
        <end position="42"/>
    </location>
</feature>
<organism evidence="4 5">
    <name type="scientific">Phaeosphaeria nodorum (strain SN15 / ATCC MYA-4574 / FGSC 10173)</name>
    <name type="common">Glume blotch fungus</name>
    <name type="synonym">Parastagonospora nodorum</name>
    <dbReference type="NCBI Taxonomy" id="321614"/>
    <lineage>
        <taxon>Eukaryota</taxon>
        <taxon>Fungi</taxon>
        <taxon>Dikarya</taxon>
        <taxon>Ascomycota</taxon>
        <taxon>Pezizomycotina</taxon>
        <taxon>Dothideomycetes</taxon>
        <taxon>Pleosporomycetidae</taxon>
        <taxon>Pleosporales</taxon>
        <taxon>Pleosporineae</taxon>
        <taxon>Phaeosphaeriaceae</taxon>
        <taxon>Parastagonospora</taxon>
    </lineage>
</organism>
<dbReference type="PROSITE" id="PS00463">
    <property type="entry name" value="ZN2_CY6_FUNGAL_1"/>
    <property type="match status" value="1"/>
</dbReference>
<dbReference type="PANTHER" id="PTHR47784:SF4">
    <property type="entry name" value="ZN(II)2CYS6 TRANSCRIPTION FACTOR (EUROFUNG)"/>
    <property type="match status" value="1"/>
</dbReference>
<dbReference type="EMBL" id="CP069038">
    <property type="protein sequence ID" value="QRD04198.1"/>
    <property type="molecule type" value="Genomic_DNA"/>
</dbReference>
<keyword evidence="1" id="KW-0539">Nucleus</keyword>
<dbReference type="Proteomes" id="UP000663193">
    <property type="component" value="Chromosome 16"/>
</dbReference>
<keyword evidence="5" id="KW-1185">Reference proteome</keyword>
<proteinExistence type="predicted"/>
<feature type="region of interest" description="Disordered" evidence="2">
    <location>
        <begin position="51"/>
        <end position="94"/>
    </location>
</feature>
<feature type="compositionally biased region" description="Low complexity" evidence="2">
    <location>
        <begin position="67"/>
        <end position="90"/>
    </location>
</feature>
<dbReference type="InterPro" id="IPR036864">
    <property type="entry name" value="Zn2-C6_fun-type_DNA-bd_sf"/>
</dbReference>
<sequence length="399" mass="44351">MLRRSHKKSRGGCTECKRRHVKCDEKQPVCGLCAVSDRVCSYVSPAQVKTAVDTASVPRGKRHRKASTQTPASLPLTPSSPTSSPGPSLLQEPSSDAAVNLDHMDLLIHVAQDSDMFNLGTGVENYNYSGLSLGLREANKTPYLLHAILAFSAQHLACLRPERAAHYLHQAVSLQTRAISLFNASWTAVDESNCVAVLLFSSVLGHHFLAETLSKRHPDGLDAFIEHYVQCINMHRGIFVIAYSAWPLLMKSDLEPMLSMSHAFTLREPVGKDCHSLHNLINRSPDLSEDEKMATRTAINYLQLGFDVGGADVGLCQGQHQMIYNWAMLVPPMFTALLESKRPEALVVMAYYAVLLHRGKELWQVGDAGVYIFDLIWNDLGPEWEEFLKYPREKIVGEA</sequence>
<dbReference type="GO" id="GO:0008270">
    <property type="term" value="F:zinc ion binding"/>
    <property type="evidence" value="ECO:0007669"/>
    <property type="project" value="InterPro"/>
</dbReference>
<dbReference type="SMART" id="SM00066">
    <property type="entry name" value="GAL4"/>
    <property type="match status" value="1"/>
</dbReference>
<accession>A0A7U2FFH5</accession>
<reference evidence="5" key="1">
    <citation type="journal article" date="2021" name="BMC Genomics">
        <title>Chromosome-level genome assembly and manually-curated proteome of model necrotroph Parastagonospora nodorum Sn15 reveals a genome-wide trove of candidate effector homologs, and redundancy of virulence-related functions within an accessory chromosome.</title>
        <authorList>
            <person name="Bertazzoni S."/>
            <person name="Jones D.A.B."/>
            <person name="Phan H.T."/>
            <person name="Tan K.-C."/>
            <person name="Hane J.K."/>
        </authorList>
    </citation>
    <scope>NUCLEOTIDE SEQUENCE [LARGE SCALE GENOMIC DNA]</scope>
    <source>
        <strain evidence="5">SN15 / ATCC MYA-4574 / FGSC 10173)</strain>
    </source>
</reference>
<dbReference type="VEuPathDB" id="FungiDB:JI435_129310"/>
<dbReference type="OrthoDB" id="4937900at2759"/>
<evidence type="ECO:0000256" key="2">
    <source>
        <dbReference type="SAM" id="MobiDB-lite"/>
    </source>
</evidence>
<dbReference type="InterPro" id="IPR053157">
    <property type="entry name" value="Sterol_Uptake_Regulator"/>
</dbReference>
<evidence type="ECO:0000259" key="3">
    <source>
        <dbReference type="PROSITE" id="PS50048"/>
    </source>
</evidence>
<dbReference type="AlphaFoldDB" id="A0A7U2FFH5"/>